<evidence type="ECO:0000256" key="1">
    <source>
        <dbReference type="SAM" id="Phobius"/>
    </source>
</evidence>
<keyword evidence="1" id="KW-0812">Transmembrane</keyword>
<protein>
    <recommendedName>
        <fullName evidence="2">Zinc-ribbon domain-containing protein</fullName>
    </recommendedName>
</protein>
<sequence length="138" mass="16090">MDFLLIFFYILLSSLVLAPFLYVRFAKPGQDLELETERRELVNRREVLLENLKDLKIEFDTGKLTDPEFKSISSGIVHELEEQDREIKEWSTRKHVDIDRQPVASNQVPAQKYCHQCGFKIELVGAKFCPECGTRLMV</sequence>
<dbReference type="Pfam" id="PF13240">
    <property type="entry name" value="Zn_Ribbon_1"/>
    <property type="match status" value="1"/>
</dbReference>
<feature type="domain" description="Zinc-ribbon" evidence="2">
    <location>
        <begin position="113"/>
        <end position="136"/>
    </location>
</feature>
<keyword evidence="4" id="KW-1185">Reference proteome</keyword>
<dbReference type="EMBL" id="MCRM02000013">
    <property type="protein sequence ID" value="PNV74511.1"/>
    <property type="molecule type" value="Genomic_DNA"/>
</dbReference>
<organism evidence="3 4">
    <name type="scientific">Leptospira inadai serovar Lyme</name>
    <dbReference type="NCBI Taxonomy" id="293084"/>
    <lineage>
        <taxon>Bacteria</taxon>
        <taxon>Pseudomonadati</taxon>
        <taxon>Spirochaetota</taxon>
        <taxon>Spirochaetia</taxon>
        <taxon>Leptospirales</taxon>
        <taxon>Leptospiraceae</taxon>
        <taxon>Leptospira</taxon>
    </lineage>
</organism>
<dbReference type="Proteomes" id="UP000094669">
    <property type="component" value="Unassembled WGS sequence"/>
</dbReference>
<keyword evidence="1" id="KW-0472">Membrane</keyword>
<comment type="caution">
    <text evidence="3">The sequence shown here is derived from an EMBL/GenBank/DDBJ whole genome shotgun (WGS) entry which is preliminary data.</text>
</comment>
<evidence type="ECO:0000313" key="3">
    <source>
        <dbReference type="EMBL" id="PNV74511.1"/>
    </source>
</evidence>
<accession>A0ABX4YGY0</accession>
<proteinExistence type="predicted"/>
<gene>
    <name evidence="3" type="ORF">BES34_013285</name>
</gene>
<name>A0ABX4YGY0_9LEPT</name>
<keyword evidence="1" id="KW-1133">Transmembrane helix</keyword>
<dbReference type="RefSeq" id="WP_010414133.1">
    <property type="nucleotide sequence ID" value="NZ_MCRM02000013.1"/>
</dbReference>
<evidence type="ECO:0000313" key="4">
    <source>
        <dbReference type="Proteomes" id="UP000094669"/>
    </source>
</evidence>
<reference evidence="3" key="1">
    <citation type="submission" date="2018-01" db="EMBL/GenBank/DDBJ databases">
        <title>Genomic characterization of Leptospira inadai serogroup Lyme isolated from captured rat in Brazil and comparative analysis with human reference strain.</title>
        <authorList>
            <person name="Moreno L.Z."/>
            <person name="Loureiro A.P."/>
            <person name="Miraglia F."/>
            <person name="Kremer F.S."/>
            <person name="Eslabao M.R."/>
            <person name="Dellagostin O.A."/>
            <person name="Lilenbaum W."/>
            <person name="Moreno A.M."/>
        </authorList>
    </citation>
    <scope>NUCLEOTIDE SEQUENCE [LARGE SCALE GENOMIC DNA]</scope>
    <source>
        <strain evidence="3">M34/99</strain>
    </source>
</reference>
<feature type="transmembrane region" description="Helical" evidence="1">
    <location>
        <begin position="6"/>
        <end position="23"/>
    </location>
</feature>
<dbReference type="InterPro" id="IPR026870">
    <property type="entry name" value="Zinc_ribbon_dom"/>
</dbReference>
<evidence type="ECO:0000259" key="2">
    <source>
        <dbReference type="Pfam" id="PF13240"/>
    </source>
</evidence>